<dbReference type="RefSeq" id="WP_095578408.1">
    <property type="nucleotide sequence ID" value="NZ_JAJQQQ010000001.1"/>
</dbReference>
<organism evidence="1 2">
    <name type="scientific">Streptomyces albireticuli</name>
    <dbReference type="NCBI Taxonomy" id="1940"/>
    <lineage>
        <taxon>Bacteria</taxon>
        <taxon>Bacillati</taxon>
        <taxon>Actinomycetota</taxon>
        <taxon>Actinomycetes</taxon>
        <taxon>Kitasatosporales</taxon>
        <taxon>Streptomycetaceae</taxon>
        <taxon>Streptomyces</taxon>
    </lineage>
</organism>
<comment type="caution">
    <text evidence="1">The sequence shown here is derived from an EMBL/GenBank/DDBJ whole genome shotgun (WGS) entry which is preliminary data.</text>
</comment>
<keyword evidence="2" id="KW-1185">Reference proteome</keyword>
<dbReference type="PANTHER" id="PTHR38436">
    <property type="entry name" value="POLYKETIDE CYCLASE SNOAL-LIKE DOMAIN"/>
    <property type="match status" value="1"/>
</dbReference>
<dbReference type="Proteomes" id="UP000218944">
    <property type="component" value="Unassembled WGS sequence"/>
</dbReference>
<dbReference type="Gene3D" id="3.10.450.50">
    <property type="match status" value="1"/>
</dbReference>
<proteinExistence type="predicted"/>
<dbReference type="InterPro" id="IPR032710">
    <property type="entry name" value="NTF2-like_dom_sf"/>
</dbReference>
<name>A0A2A2DHZ9_9ACTN</name>
<evidence type="ECO:0000313" key="2">
    <source>
        <dbReference type="Proteomes" id="UP000218944"/>
    </source>
</evidence>
<dbReference type="PANTHER" id="PTHR38436:SF1">
    <property type="entry name" value="ESTER CYCLASE"/>
    <property type="match status" value="1"/>
</dbReference>
<reference evidence="1 2" key="1">
    <citation type="submission" date="2017-08" db="EMBL/GenBank/DDBJ databases">
        <title>Genome sequence of Streptomyces albireticuli NRRL B-1670.</title>
        <authorList>
            <person name="Graham D.E."/>
            <person name="Mahan K.M."/>
            <person name="Klingeman D.M."/>
            <person name="Hettich R.L."/>
            <person name="Parry R.J."/>
            <person name="Spain J.C."/>
        </authorList>
    </citation>
    <scope>NUCLEOTIDE SEQUENCE [LARGE SCALE GENOMIC DNA]</scope>
    <source>
        <strain evidence="1 2">NRRL B-1670</strain>
    </source>
</reference>
<accession>A0A2A2DHZ9</accession>
<dbReference type="Pfam" id="PF07366">
    <property type="entry name" value="SnoaL"/>
    <property type="match status" value="1"/>
</dbReference>
<dbReference type="AlphaFoldDB" id="A0A2A2DHZ9"/>
<dbReference type="InterPro" id="IPR009959">
    <property type="entry name" value="Cyclase_SnoaL-like"/>
</dbReference>
<sequence length="232" mass="26818">MAFLQLIDCKTRRYDDMDWLMDRWLELTEGRRTATHSVVGRDRARSDHYVEIVEFPSYEDAMRNSGLPETNRVFEEMVALCDGMPTFTDLDVVRDEQLDKRTVRRFFDDIAVRGDLALVDELFTSDYRDHDIAKTQDTTVGSDVVKEDVAGWRAAFDFEFTLHDQVAEGDRVATRWTWRGTHHGAFMGLDATGRVGEMEGVTVFAFRGGRICEGWWTYDLLSLLRALDIVRL</sequence>
<protein>
    <submittedName>
        <fullName evidence="1">Ester cyclase</fullName>
    </submittedName>
</protein>
<dbReference type="GO" id="GO:0030638">
    <property type="term" value="P:polyketide metabolic process"/>
    <property type="evidence" value="ECO:0007669"/>
    <property type="project" value="InterPro"/>
</dbReference>
<dbReference type="SUPFAM" id="SSF54427">
    <property type="entry name" value="NTF2-like"/>
    <property type="match status" value="1"/>
</dbReference>
<evidence type="ECO:0000313" key="1">
    <source>
        <dbReference type="EMBL" id="PAU50882.1"/>
    </source>
</evidence>
<gene>
    <name evidence="1" type="ORF">CK936_00225</name>
</gene>
<dbReference type="EMBL" id="NSJV01000006">
    <property type="protein sequence ID" value="PAU50882.1"/>
    <property type="molecule type" value="Genomic_DNA"/>
</dbReference>